<evidence type="ECO:0000256" key="12">
    <source>
        <dbReference type="ARBA" id="ARBA00023136"/>
    </source>
</evidence>
<feature type="chain" id="PRO_5025455811" description="EGF-like calcium-binding domain-containing protein" evidence="16">
    <location>
        <begin position="24"/>
        <end position="613"/>
    </location>
</feature>
<dbReference type="FunFam" id="2.10.25.10:FF:000178">
    <property type="entry name" value="vacuolar-sorting receptor 1"/>
    <property type="match status" value="1"/>
</dbReference>
<keyword evidence="12 15" id="KW-0472">Membrane</keyword>
<comment type="caution">
    <text evidence="18">The sequence shown here is derived from an EMBL/GenBank/DDBJ whole genome shotgun (WGS) entry which is preliminary data.</text>
</comment>
<dbReference type="InterPro" id="IPR001881">
    <property type="entry name" value="EGF-like_Ca-bd_dom"/>
</dbReference>
<feature type="signal peptide" evidence="16">
    <location>
        <begin position="1"/>
        <end position="23"/>
    </location>
</feature>
<dbReference type="Proteomes" id="UP000467841">
    <property type="component" value="Unassembled WGS sequence"/>
</dbReference>
<keyword evidence="11" id="KW-0333">Golgi apparatus</keyword>
<reference evidence="18" key="1">
    <citation type="submission" date="2020-01" db="EMBL/GenBank/DDBJ databases">
        <authorList>
            <person name="Mishra B."/>
        </authorList>
    </citation>
    <scope>NUCLEOTIDE SEQUENCE [LARGE SCALE GENOMIC DNA]</scope>
</reference>
<evidence type="ECO:0000259" key="17">
    <source>
        <dbReference type="SMART" id="SM00179"/>
    </source>
</evidence>
<keyword evidence="6 16" id="KW-0732">Signal</keyword>
<comment type="similarity">
    <text evidence="2">Belongs to the VSR (BP-80) family.</text>
</comment>
<keyword evidence="14" id="KW-0325">Glycoprotein</keyword>
<comment type="subcellular location">
    <subcellularLocation>
        <location evidence="1">Golgi apparatus membrane</location>
    </subcellularLocation>
</comment>
<feature type="transmembrane region" description="Helical" evidence="15">
    <location>
        <begin position="564"/>
        <end position="585"/>
    </location>
</feature>
<evidence type="ECO:0000256" key="15">
    <source>
        <dbReference type="SAM" id="Phobius"/>
    </source>
</evidence>
<dbReference type="CDD" id="cd00054">
    <property type="entry name" value="EGF_CA"/>
    <property type="match status" value="1"/>
</dbReference>
<dbReference type="InterPro" id="IPR056858">
    <property type="entry name" value="VSR_TRX"/>
</dbReference>
<evidence type="ECO:0000256" key="8">
    <source>
        <dbReference type="ARBA" id="ARBA00022837"/>
    </source>
</evidence>
<evidence type="ECO:0000256" key="4">
    <source>
        <dbReference type="ARBA" id="ARBA00022536"/>
    </source>
</evidence>
<keyword evidence="3" id="KW-0813">Transport</keyword>
<name>A0A6D2JVD1_9BRAS</name>
<dbReference type="PANTHER" id="PTHR22702">
    <property type="entry name" value="PROTEASE-ASSOCIATED DOMAIN-CONTAINING PROTEIN"/>
    <property type="match status" value="1"/>
</dbReference>
<evidence type="ECO:0000313" key="18">
    <source>
        <dbReference type="EMBL" id="CAA7040582.1"/>
    </source>
</evidence>
<evidence type="ECO:0000256" key="14">
    <source>
        <dbReference type="ARBA" id="ARBA00023180"/>
    </source>
</evidence>
<evidence type="ECO:0000256" key="9">
    <source>
        <dbReference type="ARBA" id="ARBA00022927"/>
    </source>
</evidence>
<evidence type="ECO:0000256" key="6">
    <source>
        <dbReference type="ARBA" id="ARBA00022729"/>
    </source>
</evidence>
<evidence type="ECO:0000256" key="11">
    <source>
        <dbReference type="ARBA" id="ARBA00023034"/>
    </source>
</evidence>
<keyword evidence="19" id="KW-1185">Reference proteome</keyword>
<dbReference type="Pfam" id="PF25011">
    <property type="entry name" value="VSR_TRX"/>
    <property type="match status" value="1"/>
</dbReference>
<feature type="domain" description="EGF-like calcium-binding" evidence="17">
    <location>
        <begin position="512"/>
        <end position="554"/>
    </location>
</feature>
<keyword evidence="13" id="KW-1015">Disulfide bond</keyword>
<keyword evidence="8" id="KW-0106">Calcium</keyword>
<keyword evidence="9" id="KW-0653">Protein transport</keyword>
<keyword evidence="4" id="KW-0245">EGF-like domain</keyword>
<dbReference type="InterPro" id="IPR018097">
    <property type="entry name" value="EGF_Ca-bd_CS"/>
</dbReference>
<accession>A0A6D2JVD1</accession>
<evidence type="ECO:0000256" key="5">
    <source>
        <dbReference type="ARBA" id="ARBA00022692"/>
    </source>
</evidence>
<dbReference type="Gene3D" id="3.50.30.30">
    <property type="match status" value="1"/>
</dbReference>
<evidence type="ECO:0000256" key="7">
    <source>
        <dbReference type="ARBA" id="ARBA00022737"/>
    </source>
</evidence>
<dbReference type="InterPro" id="IPR046450">
    <property type="entry name" value="PA_dom_sf"/>
</dbReference>
<evidence type="ECO:0000256" key="10">
    <source>
        <dbReference type="ARBA" id="ARBA00022989"/>
    </source>
</evidence>
<keyword evidence="7" id="KW-0677">Repeat</keyword>
<dbReference type="AlphaFoldDB" id="A0A6D2JVD1"/>
<dbReference type="PROSITE" id="PS01187">
    <property type="entry name" value="EGF_CA"/>
    <property type="match status" value="1"/>
</dbReference>
<dbReference type="GO" id="GO:0015031">
    <property type="term" value="P:protein transport"/>
    <property type="evidence" value="ECO:0007669"/>
    <property type="project" value="UniProtKB-KW"/>
</dbReference>
<evidence type="ECO:0000313" key="19">
    <source>
        <dbReference type="Proteomes" id="UP000467841"/>
    </source>
</evidence>
<dbReference type="PANTHER" id="PTHR22702:SF4">
    <property type="entry name" value="VACUOLAR-SORTING RECEPTOR 6-LIKE"/>
    <property type="match status" value="1"/>
</dbReference>
<dbReference type="EMBL" id="CACVBM020001229">
    <property type="protein sequence ID" value="CAA7040582.1"/>
    <property type="molecule type" value="Genomic_DNA"/>
</dbReference>
<organism evidence="18 19">
    <name type="scientific">Microthlaspi erraticum</name>
    <dbReference type="NCBI Taxonomy" id="1685480"/>
    <lineage>
        <taxon>Eukaryota</taxon>
        <taxon>Viridiplantae</taxon>
        <taxon>Streptophyta</taxon>
        <taxon>Embryophyta</taxon>
        <taxon>Tracheophyta</taxon>
        <taxon>Spermatophyta</taxon>
        <taxon>Magnoliopsida</taxon>
        <taxon>eudicotyledons</taxon>
        <taxon>Gunneridae</taxon>
        <taxon>Pentapetalae</taxon>
        <taxon>rosids</taxon>
        <taxon>malvids</taxon>
        <taxon>Brassicales</taxon>
        <taxon>Brassicaceae</taxon>
        <taxon>Coluteocarpeae</taxon>
        <taxon>Microthlaspi</taxon>
    </lineage>
</organism>
<keyword evidence="5 15" id="KW-0812">Transmembrane</keyword>
<dbReference type="Pfam" id="PF02225">
    <property type="entry name" value="PA"/>
    <property type="match status" value="1"/>
</dbReference>
<evidence type="ECO:0000256" key="13">
    <source>
        <dbReference type="ARBA" id="ARBA00023157"/>
    </source>
</evidence>
<dbReference type="OrthoDB" id="10045365at2759"/>
<gene>
    <name evidence="18" type="ORF">MERR_LOCUS27817</name>
</gene>
<dbReference type="Gene3D" id="2.10.25.10">
    <property type="entry name" value="Laminin"/>
    <property type="match status" value="2"/>
</dbReference>
<evidence type="ECO:0000256" key="16">
    <source>
        <dbReference type="SAM" id="SignalP"/>
    </source>
</evidence>
<dbReference type="GO" id="GO:0005509">
    <property type="term" value="F:calcium ion binding"/>
    <property type="evidence" value="ECO:0007669"/>
    <property type="project" value="InterPro"/>
</dbReference>
<evidence type="ECO:0000256" key="2">
    <source>
        <dbReference type="ARBA" id="ARBA00007038"/>
    </source>
</evidence>
<protein>
    <recommendedName>
        <fullName evidence="17">EGF-like calcium-binding domain-containing protein</fullName>
    </recommendedName>
</protein>
<evidence type="ECO:0000256" key="3">
    <source>
        <dbReference type="ARBA" id="ARBA00022448"/>
    </source>
</evidence>
<evidence type="ECO:0000256" key="1">
    <source>
        <dbReference type="ARBA" id="ARBA00004394"/>
    </source>
</evidence>
<dbReference type="SUPFAM" id="SSF52025">
    <property type="entry name" value="PA domain"/>
    <property type="match status" value="1"/>
</dbReference>
<dbReference type="InterPro" id="IPR003137">
    <property type="entry name" value="PA_domain"/>
</dbReference>
<dbReference type="GO" id="GO:0000139">
    <property type="term" value="C:Golgi membrane"/>
    <property type="evidence" value="ECO:0007669"/>
    <property type="project" value="UniProtKB-SubCell"/>
</dbReference>
<dbReference type="SMART" id="SM00179">
    <property type="entry name" value="EGF_CA"/>
    <property type="match status" value="1"/>
</dbReference>
<keyword evidence="10 15" id="KW-1133">Transmembrane helix</keyword>
<sequence length="613" mass="68461">MSPSSKTGVFLPLFLALTMVVNGRFYVEKSSVTVLNSWEMGAKHDAAIADFGIPNHGGFMIGSVVYAGQDAYGCDSFNKTFKPKSSYPTILLIDRGVCNFALKIWNGQRSGAAAVLIADDIAEPLITMDSPEESKHKDPDFIEKINIPSALILRSFGDNLKKALKRGEEVILKIDWSESIPNPDERVEYELWANTNDECGVHCKEQMDFIKNFKGTAQILEKGGHTLFTPHYISWFCPKELLLSMQCKTQCINQGRYCAPDPEQDFEDGYSGRDVVYENLRQLCVHIVAKEKNSSWVWWDYVTDFNIRCSMKEKRYSTECAETVVESLGLSLEKMKKCIGDPDADEENQVLKAEQAFQLGQENRGVVTIFPTLIINNAQYRGKLERTAVLKGICSGFKARTEPSICLSADVETNECLEANGGCWQDKRSNVTACKDTFRGRVCECPVVDGIQYKGDGYTSCKPYGPARCSMNEGGCWSETRKNLTFSACSNSETSGCRCPLGFHGDGLKCEDIDECKEKSACQCADCKCKNNWGGYECKCSINSLYLKEQDTCIERGSGSRSTWLLITVGLTAIVGISLAAYILFYKYHLKSYMDSEIVSMMSQYIPLDSQKH</sequence>
<proteinExistence type="inferred from homology"/>